<comment type="similarity">
    <text evidence="7">Belongs to the binding-protein-dependent transport system permease family.</text>
</comment>
<gene>
    <name evidence="9" type="ORF">BCL74_2274</name>
</gene>
<dbReference type="InterPro" id="IPR000515">
    <property type="entry name" value="MetI-like"/>
</dbReference>
<evidence type="ECO:0000256" key="3">
    <source>
        <dbReference type="ARBA" id="ARBA00022475"/>
    </source>
</evidence>
<comment type="subcellular location">
    <subcellularLocation>
        <location evidence="1 7">Cell membrane</location>
        <topology evidence="1 7">Multi-pass membrane protein</topology>
    </subcellularLocation>
</comment>
<evidence type="ECO:0000256" key="6">
    <source>
        <dbReference type="ARBA" id="ARBA00023136"/>
    </source>
</evidence>
<dbReference type="OrthoDB" id="7834831at2"/>
<dbReference type="PROSITE" id="PS50928">
    <property type="entry name" value="ABC_TM1"/>
    <property type="match status" value="1"/>
</dbReference>
<dbReference type="PANTHER" id="PTHR43163">
    <property type="entry name" value="DIPEPTIDE TRANSPORT SYSTEM PERMEASE PROTEIN DPPB-RELATED"/>
    <property type="match status" value="1"/>
</dbReference>
<evidence type="ECO:0000256" key="4">
    <source>
        <dbReference type="ARBA" id="ARBA00022692"/>
    </source>
</evidence>
<feature type="transmembrane region" description="Helical" evidence="7">
    <location>
        <begin position="288"/>
        <end position="314"/>
    </location>
</feature>
<dbReference type="AlphaFoldDB" id="A0A420WH44"/>
<keyword evidence="4 7" id="KW-0812">Transmembrane</keyword>
<comment type="caution">
    <text evidence="9">The sequence shown here is derived from an EMBL/GenBank/DDBJ whole genome shotgun (WGS) entry which is preliminary data.</text>
</comment>
<evidence type="ECO:0000256" key="5">
    <source>
        <dbReference type="ARBA" id="ARBA00022989"/>
    </source>
</evidence>
<evidence type="ECO:0000256" key="7">
    <source>
        <dbReference type="RuleBase" id="RU363032"/>
    </source>
</evidence>
<dbReference type="PANTHER" id="PTHR43163:SF2">
    <property type="entry name" value="ABC TRANSPORTER PERMEASE PROTEIN"/>
    <property type="match status" value="1"/>
</dbReference>
<evidence type="ECO:0000259" key="8">
    <source>
        <dbReference type="PROSITE" id="PS50928"/>
    </source>
</evidence>
<feature type="transmembrane region" description="Helical" evidence="7">
    <location>
        <begin position="243"/>
        <end position="268"/>
    </location>
</feature>
<organism evidence="9 10">
    <name type="scientific">Oceanibaculum indicum</name>
    <dbReference type="NCBI Taxonomy" id="526216"/>
    <lineage>
        <taxon>Bacteria</taxon>
        <taxon>Pseudomonadati</taxon>
        <taxon>Pseudomonadota</taxon>
        <taxon>Alphaproteobacteria</taxon>
        <taxon>Rhodospirillales</taxon>
        <taxon>Oceanibaculaceae</taxon>
        <taxon>Oceanibaculum</taxon>
    </lineage>
</organism>
<dbReference type="SUPFAM" id="SSF161098">
    <property type="entry name" value="MetI-like"/>
    <property type="match status" value="1"/>
</dbReference>
<name>A0A420WH44_9PROT</name>
<sequence length="327" mass="36342">MLKFIAGRLMQSVFVMLFVGAIAFTLFQFVGDPINQMVGEDATQAEREELRERLGLNDPLIVQFGRFAANAATGDFGFSYQHKRPVIDLIAERLPATLELAGLSIILALLVGIPMGVYTGLHRYGVLSKIFMTLSLIGVSLPTFLIGILFIYLFSVILGWLPSFGRGEVVDLGWWTTGFLTLSGWKAVILPAVTLALFQMTLVMRLVRAEMLEVMRTDYIKFARARGIANRAVQFRHALKNTLVPVITIIGLQLGTVIAFAIITETVFQWPGMGRLFLQGIQSVDIPIMSAYLVMIAFFFVVINLIVDILYYVVDPRLRIDSAKGAN</sequence>
<evidence type="ECO:0000313" key="10">
    <source>
        <dbReference type="Proteomes" id="UP000277424"/>
    </source>
</evidence>
<evidence type="ECO:0000256" key="1">
    <source>
        <dbReference type="ARBA" id="ARBA00004651"/>
    </source>
</evidence>
<dbReference type="Gene3D" id="1.10.3720.10">
    <property type="entry name" value="MetI-like"/>
    <property type="match status" value="1"/>
</dbReference>
<feature type="domain" description="ABC transmembrane type-1" evidence="8">
    <location>
        <begin position="94"/>
        <end position="311"/>
    </location>
</feature>
<dbReference type="InterPro" id="IPR035906">
    <property type="entry name" value="MetI-like_sf"/>
</dbReference>
<accession>A0A420WH44</accession>
<dbReference type="Proteomes" id="UP000277424">
    <property type="component" value="Unassembled WGS sequence"/>
</dbReference>
<feature type="transmembrane region" description="Helical" evidence="7">
    <location>
        <begin position="173"/>
        <end position="198"/>
    </location>
</feature>
<protein>
    <submittedName>
        <fullName evidence="9">Peptide/nickel transport system permease protein</fullName>
    </submittedName>
</protein>
<feature type="transmembrane region" description="Helical" evidence="7">
    <location>
        <begin position="100"/>
        <end position="121"/>
    </location>
</feature>
<reference evidence="9 10" key="1">
    <citation type="submission" date="2018-10" db="EMBL/GenBank/DDBJ databases">
        <title>Comparative analysis of microorganisms from saline springs in Andes Mountain Range, Colombia.</title>
        <authorList>
            <person name="Rubin E."/>
        </authorList>
    </citation>
    <scope>NUCLEOTIDE SEQUENCE [LARGE SCALE GENOMIC DNA]</scope>
    <source>
        <strain evidence="9 10">USBA 36</strain>
    </source>
</reference>
<proteinExistence type="inferred from homology"/>
<dbReference type="Pfam" id="PF19300">
    <property type="entry name" value="BPD_transp_1_N"/>
    <property type="match status" value="1"/>
</dbReference>
<feature type="transmembrane region" description="Helical" evidence="7">
    <location>
        <begin position="12"/>
        <end position="30"/>
    </location>
</feature>
<evidence type="ECO:0000313" key="9">
    <source>
        <dbReference type="EMBL" id="RKQ70330.1"/>
    </source>
</evidence>
<evidence type="ECO:0000256" key="2">
    <source>
        <dbReference type="ARBA" id="ARBA00022448"/>
    </source>
</evidence>
<dbReference type="GO" id="GO:0055085">
    <property type="term" value="P:transmembrane transport"/>
    <property type="evidence" value="ECO:0007669"/>
    <property type="project" value="InterPro"/>
</dbReference>
<keyword evidence="2 7" id="KW-0813">Transport</keyword>
<keyword evidence="6 7" id="KW-0472">Membrane</keyword>
<keyword evidence="5 7" id="KW-1133">Transmembrane helix</keyword>
<dbReference type="RefSeq" id="WP_121220050.1">
    <property type="nucleotide sequence ID" value="NZ_RBIG01000002.1"/>
</dbReference>
<dbReference type="InterPro" id="IPR045621">
    <property type="entry name" value="BPD_transp_1_N"/>
</dbReference>
<feature type="transmembrane region" description="Helical" evidence="7">
    <location>
        <begin position="133"/>
        <end position="161"/>
    </location>
</feature>
<dbReference type="EMBL" id="RBIG01000002">
    <property type="protein sequence ID" value="RKQ70330.1"/>
    <property type="molecule type" value="Genomic_DNA"/>
</dbReference>
<dbReference type="GO" id="GO:0005886">
    <property type="term" value="C:plasma membrane"/>
    <property type="evidence" value="ECO:0007669"/>
    <property type="project" value="UniProtKB-SubCell"/>
</dbReference>
<dbReference type="Pfam" id="PF00528">
    <property type="entry name" value="BPD_transp_1"/>
    <property type="match status" value="1"/>
</dbReference>
<dbReference type="CDD" id="cd06261">
    <property type="entry name" value="TM_PBP2"/>
    <property type="match status" value="1"/>
</dbReference>
<keyword evidence="3" id="KW-1003">Cell membrane</keyword>